<dbReference type="EMBL" id="CP003096">
    <property type="protein sequence ID" value="AER67141.1"/>
    <property type="molecule type" value="Genomic_DNA"/>
</dbReference>
<dbReference type="InterPro" id="IPR023346">
    <property type="entry name" value="Lysozyme-like_dom_sf"/>
</dbReference>
<reference evidence="2 3" key="2">
    <citation type="journal article" date="2012" name="Stand. Genomic Sci.">
        <title>Genome sequence of the moderately thermophilic, amino-acid-degrading and sulfur-reducing bacterium Thermovirga lienii type strain (Cas60314(T)).</title>
        <authorList>
            <person name="Goker M."/>
            <person name="Saunders E."/>
            <person name="Lapidus A."/>
            <person name="Nolan M."/>
            <person name="Lucas S."/>
            <person name="Hammon N."/>
            <person name="Deshpande S."/>
            <person name="Cheng J.F."/>
            <person name="Han C."/>
            <person name="Tapia R."/>
            <person name="Goodwin L.A."/>
            <person name="Pitluck S."/>
            <person name="Liolios K."/>
            <person name="Mavromatis K."/>
            <person name="Pagani I."/>
            <person name="Ivanova N."/>
            <person name="Mikhailova N."/>
            <person name="Pati A."/>
            <person name="Chen A."/>
            <person name="Palaniappan K."/>
            <person name="Land M."/>
            <person name="Chang Y.J."/>
            <person name="Jeffries C.D."/>
            <person name="Brambilla E.M."/>
            <person name="Rohde M."/>
            <person name="Spring S."/>
            <person name="Detter J.C."/>
            <person name="Woyke T."/>
            <person name="Bristow J."/>
            <person name="Eisen J.A."/>
            <person name="Markowitz V."/>
            <person name="Hugenholtz P."/>
            <person name="Kyrpides N.C."/>
            <person name="Klenk H.P."/>
        </authorList>
    </citation>
    <scope>NUCLEOTIDE SEQUENCE [LARGE SCALE GENOMIC DNA]</scope>
    <source>
        <strain evidence="3">ATCC BAA-1197 / DSM 17291 / Cas60314</strain>
    </source>
</reference>
<dbReference type="SUPFAM" id="SSF53955">
    <property type="entry name" value="Lysozyme-like"/>
    <property type="match status" value="1"/>
</dbReference>
<evidence type="ECO:0000313" key="2">
    <source>
        <dbReference type="EMBL" id="AER67141.1"/>
    </source>
</evidence>
<proteinExistence type="predicted"/>
<keyword evidence="3" id="KW-1185">Reference proteome</keyword>
<evidence type="ECO:0000259" key="1">
    <source>
        <dbReference type="Pfam" id="PF01464"/>
    </source>
</evidence>
<accession>G7V6V2</accession>
<dbReference type="eggNOG" id="COG0741">
    <property type="taxonomic scope" value="Bacteria"/>
</dbReference>
<gene>
    <name evidence="2" type="ordered locus">Tlie_1414</name>
</gene>
<dbReference type="STRING" id="580340.Tlie_1414"/>
<reference evidence="3" key="1">
    <citation type="submission" date="2011-10" db="EMBL/GenBank/DDBJ databases">
        <title>The complete genome of chromosome of Thermovirga lienii DSM 17291.</title>
        <authorList>
            <consortium name="US DOE Joint Genome Institute (JGI-PGF)"/>
            <person name="Lucas S."/>
            <person name="Copeland A."/>
            <person name="Lapidus A."/>
            <person name="Glavina del Rio T."/>
            <person name="Dalin E."/>
            <person name="Tice H."/>
            <person name="Bruce D."/>
            <person name="Goodwin L."/>
            <person name="Pitluck S."/>
            <person name="Peters L."/>
            <person name="Mikhailova N."/>
            <person name="Saunders E."/>
            <person name="Kyrpides N."/>
            <person name="Mavromatis K."/>
            <person name="Ivanova N."/>
            <person name="Last F.I."/>
            <person name="Brettin T."/>
            <person name="Detter J.C."/>
            <person name="Han C."/>
            <person name="Larimer F."/>
            <person name="Land M."/>
            <person name="Hauser L."/>
            <person name="Markowitz V."/>
            <person name="Cheng J.-F."/>
            <person name="Hugenholtz P."/>
            <person name="Woyke T."/>
            <person name="Wu D."/>
            <person name="Spring S."/>
            <person name="Schroeder M."/>
            <person name="Brambilla E.-M."/>
            <person name="Klenk H.-P."/>
            <person name="Eisen J.A."/>
        </authorList>
    </citation>
    <scope>NUCLEOTIDE SEQUENCE [LARGE SCALE GENOMIC DNA]</scope>
    <source>
        <strain evidence="3">ATCC BAA-1197 / DSM 17291 / Cas60314</strain>
    </source>
</reference>
<dbReference type="Proteomes" id="UP000005868">
    <property type="component" value="Chromosome"/>
</dbReference>
<dbReference type="KEGG" id="tli:Tlie_1414"/>
<dbReference type="HOGENOM" id="CLU_1271787_0_0_0"/>
<dbReference type="InterPro" id="IPR008258">
    <property type="entry name" value="Transglycosylase_SLT_dom_1"/>
</dbReference>
<organism evidence="2 3">
    <name type="scientific">Thermovirga lienii (strain ATCC BAA-1197 / DSM 17291 / Cas60314)</name>
    <dbReference type="NCBI Taxonomy" id="580340"/>
    <lineage>
        <taxon>Bacteria</taxon>
        <taxon>Thermotogati</taxon>
        <taxon>Synergistota</taxon>
        <taxon>Synergistia</taxon>
        <taxon>Synergistales</taxon>
        <taxon>Thermovirgaceae</taxon>
        <taxon>Thermovirga</taxon>
    </lineage>
</organism>
<name>G7V6V2_THELD</name>
<dbReference type="Gene3D" id="1.10.530.10">
    <property type="match status" value="1"/>
</dbReference>
<feature type="domain" description="Transglycosylase SLT" evidence="1">
    <location>
        <begin position="86"/>
        <end position="180"/>
    </location>
</feature>
<sequence length="217" mass="24557">MKNNLGIFSYTIVAVLIAVSLTLFLPNPSLAEGDYLVRLEQKSTSAEDGSDKIQVEYLMKRTVIMESFLKANRKLEREEAWEYSGYVMEASKLFGVDPFLIASMIIKESTVNKNARSKYAYGLMQINWRVHKKGLKAAFKQIRSLQDLLLPRNNILAGTYIFSWYMKSSSYDVKKALGRYLGRNGSKYINGVLGLCNKMSNNYQLAMTKQNIEGAGS</sequence>
<protein>
    <submittedName>
        <fullName evidence="2">Lytic transglycosylase catalytic</fullName>
    </submittedName>
</protein>
<evidence type="ECO:0000313" key="3">
    <source>
        <dbReference type="Proteomes" id="UP000005868"/>
    </source>
</evidence>
<dbReference type="Pfam" id="PF01464">
    <property type="entry name" value="SLT"/>
    <property type="match status" value="1"/>
</dbReference>
<dbReference type="AlphaFoldDB" id="G7V6V2"/>